<proteinExistence type="predicted"/>
<dbReference type="SUPFAM" id="SSF56399">
    <property type="entry name" value="ADP-ribosylation"/>
    <property type="match status" value="1"/>
</dbReference>
<organism evidence="2">
    <name type="scientific">Streptococcus parasanguinis</name>
    <dbReference type="NCBI Taxonomy" id="1318"/>
    <lineage>
        <taxon>Bacteria</taxon>
        <taxon>Bacillati</taxon>
        <taxon>Bacillota</taxon>
        <taxon>Bacilli</taxon>
        <taxon>Lactobacillales</taxon>
        <taxon>Streptococcaceae</taxon>
        <taxon>Streptococcus</taxon>
    </lineage>
</organism>
<feature type="domain" description="ADP ribosyltransferase" evidence="1">
    <location>
        <begin position="100"/>
        <end position="217"/>
    </location>
</feature>
<dbReference type="EMBL" id="CACRUC010000018">
    <property type="protein sequence ID" value="VYT97474.1"/>
    <property type="molecule type" value="Genomic_DNA"/>
</dbReference>
<dbReference type="PROSITE" id="PS51996">
    <property type="entry name" value="TR_MART"/>
    <property type="match status" value="1"/>
</dbReference>
<name>A0A6N3AYN2_STRPA</name>
<gene>
    <name evidence="2" type="ORF">SPLFYP13_00617</name>
</gene>
<sequence>MKKYFNKIRNYFWIHYILNKPIQYSGLIGNKMNYELWDEIEPYKGKISQTYYANMSNKEREKYTERVKEFAHRYINVSPNEYVPNSNNKLNTPEYSICHYSEELNKALRKDLPDEKAYEFSNAIKKYSLMNDIVVYRGVSDLVLEQTKEAALHINDIDMYEKGFLHTSLTKATIQNTERILRILLPKGTCAFYAGNVNGEIESFQEVVVQRGAKLRILGEEEIYINCLLIDTE</sequence>
<reference evidence="2" key="1">
    <citation type="submission" date="2019-11" db="EMBL/GenBank/DDBJ databases">
        <authorList>
            <person name="Feng L."/>
        </authorList>
    </citation>
    <scope>NUCLEOTIDE SEQUENCE</scope>
    <source>
        <strain evidence="2">SparasanguinisLFYP13</strain>
    </source>
</reference>
<accession>A0A6N3AYN2</accession>
<evidence type="ECO:0000259" key="1">
    <source>
        <dbReference type="Pfam" id="PF03496"/>
    </source>
</evidence>
<dbReference type="Gene3D" id="3.90.176.10">
    <property type="entry name" value="Toxin ADP-ribosyltransferase, Chain A, domain 1"/>
    <property type="match status" value="1"/>
</dbReference>
<dbReference type="AlphaFoldDB" id="A0A6N3AYN2"/>
<protein>
    <submittedName>
        <fullName evidence="2">ADP-ribosyltransferase exoenzyme</fullName>
    </submittedName>
</protein>
<keyword evidence="2" id="KW-0808">Transferase</keyword>
<dbReference type="Pfam" id="PF03496">
    <property type="entry name" value="ADPrib_exo_Tox"/>
    <property type="match status" value="1"/>
</dbReference>
<dbReference type="GO" id="GO:0016740">
    <property type="term" value="F:transferase activity"/>
    <property type="evidence" value="ECO:0007669"/>
    <property type="project" value="UniProtKB-KW"/>
</dbReference>
<evidence type="ECO:0000313" key="2">
    <source>
        <dbReference type="EMBL" id="VYT97474.1"/>
    </source>
</evidence>
<dbReference type="InterPro" id="IPR003540">
    <property type="entry name" value="ADP-ribosyltransferase"/>
</dbReference>
<dbReference type="GO" id="GO:0005576">
    <property type="term" value="C:extracellular region"/>
    <property type="evidence" value="ECO:0007669"/>
    <property type="project" value="InterPro"/>
</dbReference>